<dbReference type="OrthoDB" id="269822at2759"/>
<name>V4AML9_LOTGI</name>
<dbReference type="RefSeq" id="XP_009051086.1">
    <property type="nucleotide sequence ID" value="XM_009052838.1"/>
</dbReference>
<evidence type="ECO:0000313" key="1">
    <source>
        <dbReference type="EMBL" id="ESO98392.1"/>
    </source>
</evidence>
<dbReference type="EMBL" id="KB201262">
    <property type="protein sequence ID" value="ESO98392.1"/>
    <property type="molecule type" value="Genomic_DNA"/>
</dbReference>
<dbReference type="HOGENOM" id="CLU_1951214_0_0_1"/>
<sequence>MVYRVQYRVGTGGWGGGTLINYDGDLKQGKAKTQLHDWINDKINVEETEKSLGTIVSLVSNWECVPTVLDSLPGYTCNILHILDQTESAAIERLITELFNQIVQNYNLTLEAFLENGWLIDDKLLSAYS</sequence>
<reference evidence="1 2" key="1">
    <citation type="journal article" date="2013" name="Nature">
        <title>Insights into bilaterian evolution from three spiralian genomes.</title>
        <authorList>
            <person name="Simakov O."/>
            <person name="Marletaz F."/>
            <person name="Cho S.J."/>
            <person name="Edsinger-Gonzales E."/>
            <person name="Havlak P."/>
            <person name="Hellsten U."/>
            <person name="Kuo D.H."/>
            <person name="Larsson T."/>
            <person name="Lv J."/>
            <person name="Arendt D."/>
            <person name="Savage R."/>
            <person name="Osoegawa K."/>
            <person name="de Jong P."/>
            <person name="Grimwood J."/>
            <person name="Chapman J.A."/>
            <person name="Shapiro H."/>
            <person name="Aerts A."/>
            <person name="Otillar R.P."/>
            <person name="Terry A.Y."/>
            <person name="Boore J.L."/>
            <person name="Grigoriev I.V."/>
            <person name="Lindberg D.R."/>
            <person name="Seaver E.C."/>
            <person name="Weisblat D.A."/>
            <person name="Putnam N.H."/>
            <person name="Rokhsar D.S."/>
        </authorList>
    </citation>
    <scope>NUCLEOTIDE SEQUENCE [LARGE SCALE GENOMIC DNA]</scope>
</reference>
<dbReference type="AlphaFoldDB" id="V4AML9"/>
<evidence type="ECO:0000313" key="2">
    <source>
        <dbReference type="Proteomes" id="UP000030746"/>
    </source>
</evidence>
<dbReference type="Proteomes" id="UP000030746">
    <property type="component" value="Unassembled WGS sequence"/>
</dbReference>
<accession>V4AML9</accession>
<organism evidence="1 2">
    <name type="scientific">Lottia gigantea</name>
    <name type="common">Giant owl limpet</name>
    <dbReference type="NCBI Taxonomy" id="225164"/>
    <lineage>
        <taxon>Eukaryota</taxon>
        <taxon>Metazoa</taxon>
        <taxon>Spiralia</taxon>
        <taxon>Lophotrochozoa</taxon>
        <taxon>Mollusca</taxon>
        <taxon>Gastropoda</taxon>
        <taxon>Patellogastropoda</taxon>
        <taxon>Lottioidea</taxon>
        <taxon>Lottiidae</taxon>
        <taxon>Lottia</taxon>
    </lineage>
</organism>
<protein>
    <submittedName>
        <fullName evidence="1">Uncharacterized protein</fullName>
    </submittedName>
</protein>
<proteinExistence type="predicted"/>
<dbReference type="CTD" id="20237989"/>
<dbReference type="GeneID" id="20237989"/>
<gene>
    <name evidence="1" type="ORF">LOTGIDRAFT_159198</name>
</gene>
<dbReference type="KEGG" id="lgi:LOTGIDRAFT_159198"/>
<keyword evidence="2" id="KW-1185">Reference proteome</keyword>